<dbReference type="AlphaFoldDB" id="F8QL01"/>
<reference evidence="3" key="1">
    <citation type="journal article" date="2011" name="Science">
        <title>The plant cell wall-decomposing machinery underlies the functional diversity of forest fungi.</title>
        <authorList>
            <person name="Eastwood D.C."/>
            <person name="Floudas D."/>
            <person name="Binder M."/>
            <person name="Majcherczyk A."/>
            <person name="Schneider P."/>
            <person name="Aerts A."/>
            <person name="Asiegbu F.O."/>
            <person name="Baker S.E."/>
            <person name="Barry K."/>
            <person name="Bendiksby M."/>
            <person name="Blumentritt M."/>
            <person name="Coutinho P.M."/>
            <person name="Cullen D."/>
            <person name="de Vries R.P."/>
            <person name="Gathman A."/>
            <person name="Goodell B."/>
            <person name="Henrissat B."/>
            <person name="Ihrmark K."/>
            <person name="Kauserud H."/>
            <person name="Kohler A."/>
            <person name="LaButti K."/>
            <person name="Lapidus A."/>
            <person name="Lavin J.L."/>
            <person name="Lee Y.-H."/>
            <person name="Lindquist E."/>
            <person name="Lilly W."/>
            <person name="Lucas S."/>
            <person name="Morin E."/>
            <person name="Murat C."/>
            <person name="Oguiza J.A."/>
            <person name="Park J."/>
            <person name="Pisabarro A.G."/>
            <person name="Riley R."/>
            <person name="Rosling A."/>
            <person name="Salamov A."/>
            <person name="Schmidt O."/>
            <person name="Schmutz J."/>
            <person name="Skrede I."/>
            <person name="Stenlid J."/>
            <person name="Wiebenga A."/>
            <person name="Xie X."/>
            <person name="Kuees U."/>
            <person name="Hibbett D.S."/>
            <person name="Hoffmeister D."/>
            <person name="Hoegberg N."/>
            <person name="Martin F."/>
            <person name="Grigoriev I.V."/>
            <person name="Watkinson S.C."/>
        </authorList>
    </citation>
    <scope>NUCLEOTIDE SEQUENCE [LARGE SCALE GENOMIC DNA]</scope>
    <source>
        <strain evidence="3">strain S7.3</strain>
    </source>
</reference>
<feature type="domain" description="GAG-pre-integrase" evidence="1">
    <location>
        <begin position="7"/>
        <end position="53"/>
    </location>
</feature>
<keyword evidence="3" id="KW-1185">Reference proteome</keyword>
<evidence type="ECO:0000313" key="2">
    <source>
        <dbReference type="EMBL" id="EGN91019.1"/>
    </source>
</evidence>
<feature type="non-terminal residue" evidence="2">
    <location>
        <position position="1"/>
    </location>
</feature>
<dbReference type="Proteomes" id="UP000008063">
    <property type="component" value="Unassembled WGS sequence"/>
</dbReference>
<gene>
    <name evidence="2" type="ORF">SERLA73DRAFT_81423</name>
</gene>
<dbReference type="OrthoDB" id="7691805at2759"/>
<dbReference type="InterPro" id="IPR025724">
    <property type="entry name" value="GAG-pre-integrase_dom"/>
</dbReference>
<sequence>SAFAAVDVNLLHRRMGHIGMDRLQRMVTKRQLQDIDTLTGTPEFCEPCALGKMKKLPFKSTGGKPSQAPPYKLCTQMLEDQSNQLPGKVFGTGLSL</sequence>
<dbReference type="EMBL" id="GL946663">
    <property type="protein sequence ID" value="EGN91019.1"/>
    <property type="molecule type" value="Genomic_DNA"/>
</dbReference>
<dbReference type="InParanoid" id="F8QL01"/>
<evidence type="ECO:0000259" key="1">
    <source>
        <dbReference type="Pfam" id="PF13976"/>
    </source>
</evidence>
<dbReference type="HOGENOM" id="CLU_2365399_0_0_1"/>
<accession>F8QL01</accession>
<proteinExistence type="predicted"/>
<protein>
    <recommendedName>
        <fullName evidence="1">GAG-pre-integrase domain-containing protein</fullName>
    </recommendedName>
</protein>
<dbReference type="Pfam" id="PF13976">
    <property type="entry name" value="gag_pre-integrs"/>
    <property type="match status" value="1"/>
</dbReference>
<evidence type="ECO:0000313" key="3">
    <source>
        <dbReference type="Proteomes" id="UP000008063"/>
    </source>
</evidence>
<organism evidence="3">
    <name type="scientific">Serpula lacrymans var. lacrymans (strain S7.3)</name>
    <name type="common">Dry rot fungus</name>
    <dbReference type="NCBI Taxonomy" id="936435"/>
    <lineage>
        <taxon>Eukaryota</taxon>
        <taxon>Fungi</taxon>
        <taxon>Dikarya</taxon>
        <taxon>Basidiomycota</taxon>
        <taxon>Agaricomycotina</taxon>
        <taxon>Agaricomycetes</taxon>
        <taxon>Agaricomycetidae</taxon>
        <taxon>Boletales</taxon>
        <taxon>Coniophorineae</taxon>
        <taxon>Serpulaceae</taxon>
        <taxon>Serpula</taxon>
    </lineage>
</organism>
<name>F8QL01_SERL3</name>